<keyword evidence="2" id="KW-0479">Metal-binding</keyword>
<dbReference type="PANTHER" id="PTHR43165:SF1">
    <property type="entry name" value="PHOSPHODIESTERASE MJ0936"/>
    <property type="match status" value="1"/>
</dbReference>
<gene>
    <name evidence="4" type="primary">yfcE</name>
    <name evidence="4" type="ORF">NCTC13071_02747</name>
</gene>
<dbReference type="KEGG" id="poc:NCTC13071_02747"/>
<dbReference type="Gene3D" id="3.60.21.10">
    <property type="match status" value="1"/>
</dbReference>
<proteinExistence type="inferred from homology"/>
<feature type="domain" description="Calcineurin-like phosphoesterase" evidence="3">
    <location>
        <begin position="40"/>
        <end position="199"/>
    </location>
</feature>
<dbReference type="GO" id="GO:0046872">
    <property type="term" value="F:metal ion binding"/>
    <property type="evidence" value="ECO:0007669"/>
    <property type="project" value="UniProtKB-KW"/>
</dbReference>
<organism evidence="4 5">
    <name type="scientific">Segatella oris</name>
    <dbReference type="NCBI Taxonomy" id="28135"/>
    <lineage>
        <taxon>Bacteria</taxon>
        <taxon>Pseudomonadati</taxon>
        <taxon>Bacteroidota</taxon>
        <taxon>Bacteroidia</taxon>
        <taxon>Bacteroidales</taxon>
        <taxon>Prevotellaceae</taxon>
        <taxon>Segatella</taxon>
    </lineage>
</organism>
<accession>A0A3S4X976</accession>
<protein>
    <recommendedName>
        <fullName evidence="2">Phosphoesterase</fullName>
        <ecNumber evidence="2">3.1.4.-</ecNumber>
    </recommendedName>
</protein>
<evidence type="ECO:0000259" key="3">
    <source>
        <dbReference type="Pfam" id="PF12850"/>
    </source>
</evidence>
<comment type="similarity">
    <text evidence="1 2">Belongs to the metallophosphoesterase superfamily. YfcE family.</text>
</comment>
<dbReference type="InterPro" id="IPR029052">
    <property type="entry name" value="Metallo-depent_PP-like"/>
</dbReference>
<evidence type="ECO:0000256" key="2">
    <source>
        <dbReference type="RuleBase" id="RU362039"/>
    </source>
</evidence>
<dbReference type="Proteomes" id="UP000274578">
    <property type="component" value="Chromosome 1"/>
</dbReference>
<evidence type="ECO:0000256" key="1">
    <source>
        <dbReference type="ARBA" id="ARBA00008950"/>
    </source>
</evidence>
<dbReference type="InterPro" id="IPR024654">
    <property type="entry name" value="Calcineurin-like_PHP_lpxH"/>
</dbReference>
<evidence type="ECO:0000313" key="4">
    <source>
        <dbReference type="EMBL" id="VEH16707.1"/>
    </source>
</evidence>
<dbReference type="EMBL" id="LR134384">
    <property type="protein sequence ID" value="VEH16707.1"/>
    <property type="molecule type" value="Genomic_DNA"/>
</dbReference>
<dbReference type="EC" id="3.1.4.-" evidence="2"/>
<dbReference type="InterPro" id="IPR053193">
    <property type="entry name" value="MetalloPDE_YfcE-like"/>
</dbReference>
<evidence type="ECO:0000313" key="5">
    <source>
        <dbReference type="Proteomes" id="UP000274578"/>
    </source>
</evidence>
<dbReference type="NCBIfam" id="NF006988">
    <property type="entry name" value="PRK09453.1"/>
    <property type="match status" value="1"/>
</dbReference>
<keyword evidence="4" id="KW-0378">Hydrolase</keyword>
<dbReference type="NCBIfam" id="TIGR00040">
    <property type="entry name" value="yfcE"/>
    <property type="match status" value="1"/>
</dbReference>
<dbReference type="AlphaFoldDB" id="A0A3S4X976"/>
<dbReference type="PANTHER" id="PTHR43165">
    <property type="entry name" value="METALLOPHOSPHOESTERASE"/>
    <property type="match status" value="1"/>
</dbReference>
<sequence length="218" mass="24746">MHYAYYTFIRLQNLRIPEKIPNIALEFIHNKIHSNEAENMKYLLVSDIHGSLPALEKMLDFYHQQHCDMMCIMGDILNYGPRNGLPEGLNPKAIAEKLNAIADEIVAVRGNCDSEVDQMLLSFPILQDYMLLVDEGKKLLLTHGHIYNKVNRPKGSFDAIIYGHTHLWELERTENTVICNTGSVTFPKGGNPPTLGIYENGTIKIFHLNGNLLKEISL</sequence>
<dbReference type="InterPro" id="IPR000979">
    <property type="entry name" value="Phosphodiesterase_MJ0936/Vps29"/>
</dbReference>
<name>A0A3S4X976_9BACT</name>
<dbReference type="GO" id="GO:0016787">
    <property type="term" value="F:hydrolase activity"/>
    <property type="evidence" value="ECO:0007669"/>
    <property type="project" value="UniProtKB-UniRule"/>
</dbReference>
<comment type="cofactor">
    <cofactor evidence="2">
        <name>a divalent metal cation</name>
        <dbReference type="ChEBI" id="CHEBI:60240"/>
    </cofactor>
</comment>
<dbReference type="SUPFAM" id="SSF56300">
    <property type="entry name" value="Metallo-dependent phosphatases"/>
    <property type="match status" value="1"/>
</dbReference>
<reference evidence="4 5" key="1">
    <citation type="submission" date="2018-12" db="EMBL/GenBank/DDBJ databases">
        <authorList>
            <consortium name="Pathogen Informatics"/>
        </authorList>
    </citation>
    <scope>NUCLEOTIDE SEQUENCE [LARGE SCALE GENOMIC DNA]</scope>
    <source>
        <strain evidence="4 5">NCTC13071</strain>
    </source>
</reference>
<dbReference type="Pfam" id="PF12850">
    <property type="entry name" value="Metallophos_2"/>
    <property type="match status" value="1"/>
</dbReference>